<dbReference type="OrthoDB" id="408631at2759"/>
<accession>A0A2K1R3S6</accession>
<evidence type="ECO:0000313" key="6">
    <source>
        <dbReference type="Proteomes" id="UP000243797"/>
    </source>
</evidence>
<dbReference type="STRING" id="2082308.A0A2K1R3S6"/>
<dbReference type="InterPro" id="IPR019819">
    <property type="entry name" value="Carboxylesterase_B_CS"/>
</dbReference>
<dbReference type="PROSITE" id="PS00122">
    <property type="entry name" value="CARBOXYLESTERASE_B_1"/>
    <property type="match status" value="1"/>
</dbReference>
<keyword evidence="2 3" id="KW-0378">Hydrolase</keyword>
<dbReference type="EC" id="3.1.1.-" evidence="3"/>
<dbReference type="SUPFAM" id="SSF53474">
    <property type="entry name" value="alpha/beta-Hydrolases"/>
    <property type="match status" value="1"/>
</dbReference>
<dbReference type="InterPro" id="IPR019826">
    <property type="entry name" value="Carboxylesterase_B_AS"/>
</dbReference>
<reference evidence="5 6" key="1">
    <citation type="submission" date="2017-06" db="EMBL/GenBank/DDBJ databases">
        <title>Draft genome sequence of a variant of Elsinoe murrayae.</title>
        <authorList>
            <person name="Cheng Q."/>
        </authorList>
    </citation>
    <scope>NUCLEOTIDE SEQUENCE [LARGE SCALE GENOMIC DNA]</scope>
    <source>
        <strain evidence="5 6">CQ-2017a</strain>
    </source>
</reference>
<dbReference type="Proteomes" id="UP000243797">
    <property type="component" value="Unassembled WGS sequence"/>
</dbReference>
<keyword evidence="6" id="KW-1185">Reference proteome</keyword>
<evidence type="ECO:0000313" key="5">
    <source>
        <dbReference type="EMBL" id="PNS21942.1"/>
    </source>
</evidence>
<name>A0A2K1R3S6_9PEZI</name>
<feature type="signal peptide" evidence="3">
    <location>
        <begin position="1"/>
        <end position="18"/>
    </location>
</feature>
<dbReference type="InParanoid" id="A0A2K1R3S6"/>
<dbReference type="InterPro" id="IPR029058">
    <property type="entry name" value="AB_hydrolase_fold"/>
</dbReference>
<dbReference type="AlphaFoldDB" id="A0A2K1R3S6"/>
<dbReference type="PANTHER" id="PTHR43918:SF4">
    <property type="entry name" value="CARBOXYLIC ESTER HYDROLASE"/>
    <property type="match status" value="1"/>
</dbReference>
<protein>
    <recommendedName>
        <fullName evidence="3">Carboxylic ester hydrolase</fullName>
        <ecNumber evidence="3">3.1.1.-</ecNumber>
    </recommendedName>
</protein>
<dbReference type="EMBL" id="NKHZ01000001">
    <property type="protein sequence ID" value="PNS21942.1"/>
    <property type="molecule type" value="Genomic_DNA"/>
</dbReference>
<evidence type="ECO:0000256" key="1">
    <source>
        <dbReference type="ARBA" id="ARBA00005964"/>
    </source>
</evidence>
<dbReference type="Pfam" id="PF00135">
    <property type="entry name" value="COesterase"/>
    <property type="match status" value="1"/>
</dbReference>
<dbReference type="PROSITE" id="PS00941">
    <property type="entry name" value="CARBOXYLESTERASE_B_2"/>
    <property type="match status" value="1"/>
</dbReference>
<feature type="domain" description="Carboxylesterase type B" evidence="4">
    <location>
        <begin position="21"/>
        <end position="469"/>
    </location>
</feature>
<proteinExistence type="inferred from homology"/>
<comment type="similarity">
    <text evidence="1 3">Belongs to the type-B carboxylesterase/lipase family.</text>
</comment>
<evidence type="ECO:0000256" key="3">
    <source>
        <dbReference type="RuleBase" id="RU361235"/>
    </source>
</evidence>
<dbReference type="InterPro" id="IPR002018">
    <property type="entry name" value="CarbesteraseB"/>
</dbReference>
<dbReference type="GO" id="GO:0052689">
    <property type="term" value="F:carboxylic ester hydrolase activity"/>
    <property type="evidence" value="ECO:0007669"/>
    <property type="project" value="TreeGrafter"/>
</dbReference>
<keyword evidence="3" id="KW-0732">Signal</keyword>
<evidence type="ECO:0000256" key="2">
    <source>
        <dbReference type="ARBA" id="ARBA00022801"/>
    </source>
</evidence>
<evidence type="ECO:0000259" key="4">
    <source>
        <dbReference type="Pfam" id="PF00135"/>
    </source>
</evidence>
<dbReference type="InterPro" id="IPR050654">
    <property type="entry name" value="AChE-related_enzymes"/>
</dbReference>
<gene>
    <name evidence="5" type="ORF">CAC42_540</name>
</gene>
<organism evidence="5 6">
    <name type="scientific">Sphaceloma murrayae</name>
    <dbReference type="NCBI Taxonomy" id="2082308"/>
    <lineage>
        <taxon>Eukaryota</taxon>
        <taxon>Fungi</taxon>
        <taxon>Dikarya</taxon>
        <taxon>Ascomycota</taxon>
        <taxon>Pezizomycotina</taxon>
        <taxon>Dothideomycetes</taxon>
        <taxon>Dothideomycetidae</taxon>
        <taxon>Myriangiales</taxon>
        <taxon>Elsinoaceae</taxon>
        <taxon>Sphaceloma</taxon>
    </lineage>
</organism>
<dbReference type="PANTHER" id="PTHR43918">
    <property type="entry name" value="ACETYLCHOLINESTERASE"/>
    <property type="match status" value="1"/>
</dbReference>
<feature type="chain" id="PRO_5014209179" description="Carboxylic ester hydrolase" evidence="3">
    <location>
        <begin position="19"/>
        <end position="555"/>
    </location>
</feature>
<sequence>MLSSTLLAICTLLTVASAQDAPTATIDSGVLVGVKTVLPTATAAVNKFLGVPFAQSPPERFSPPVRERPYANGPRNASAFSAACVQQFLTPTAERAFNNPPPVESEDCLYLNVFAPDTPVSPQNARSVLFWIYGGSLQFGNAGQDAYDGSYFAAYEDVIVVTANYRTNIFGFPTSPELNATGRNLGFLDQRAALDWVQRNIAAFGGDPKKVTIFGESAGAFSVDALLTSFPRDSAPPFRGAILQSGQYSYRRTSPSVSFGPWLNLTASLNCPGTFSNNLTCVRAANASQVKDIIQRNQLTFNPGVDNLTLVQNPAQARRSGNIAFVPVLAGTNSQEGRVFQIGQNDTRAFLRTTFGNNETIINAFLAAYPQGQGGLNTPYDVISQIFTEFAFQCPQAAMLNDSATARIPSWRYYFNASFANTQALPNLGSYHASEIPIVFRTYDKFNTTVQQYALTQYMQSVWGRFARNPSGGPGWNAVDVGVEAPILVGANGVEIGGLYQDGLGQRTSGTFNLAVLGDIGGFRSSGATIIRPQQVDYRCFLYQPTYDAIRSQGL</sequence>
<dbReference type="Gene3D" id="3.40.50.1820">
    <property type="entry name" value="alpha/beta hydrolase"/>
    <property type="match status" value="1"/>
</dbReference>
<comment type="caution">
    <text evidence="5">The sequence shown here is derived from an EMBL/GenBank/DDBJ whole genome shotgun (WGS) entry which is preliminary data.</text>
</comment>